<evidence type="ECO:0000313" key="3">
    <source>
        <dbReference type="EMBL" id="CEQ42803.1"/>
    </source>
</evidence>
<sequence>MPVGPQLPPHLAAHASSSASIGPALPPSVSSGPAPPPPPSAPSAPRADSDSDDDFGPSLPPELVEARQKAAAIGPQLPPDLAVASASSSRRHSQSPPPLRNRPADDFDDDDFGPMPLPAGYLPATDENEGARLFKEREEREAERIRKAQEGQGKPQRDEWMLVPPQEMDLLSSMDPTKLKSRTFQTNPKAAAASSKSAKSSGPNLWTETPAERQQRLEDEALGRKRKAEEGLGGAAEEDDESDEVRRKRRRDAQLQAEVERHNKSTRSESLLDQHAKSSKSQKADDDDGKGPPGVWDRDRDMSLGGRLMDDGKRRDIIRNAKGLGGRFGGGGYL</sequence>
<dbReference type="InterPro" id="IPR046331">
    <property type="entry name" value="GPAM1-like"/>
</dbReference>
<evidence type="ECO:0000259" key="2">
    <source>
        <dbReference type="Pfam" id="PF12572"/>
    </source>
</evidence>
<name>A0A0D6ESK8_SPOSA</name>
<feature type="compositionally biased region" description="Low complexity" evidence="1">
    <location>
        <begin position="189"/>
        <end position="201"/>
    </location>
</feature>
<feature type="compositionally biased region" description="Low complexity" evidence="1">
    <location>
        <begin position="9"/>
        <end position="20"/>
    </location>
</feature>
<gene>
    <name evidence="3" type="primary">SPOSA6832_04658</name>
</gene>
<keyword evidence="4" id="KW-1185">Reference proteome</keyword>
<dbReference type="EMBL" id="CENE01000036">
    <property type="protein sequence ID" value="CEQ42803.1"/>
    <property type="molecule type" value="Genomic_DNA"/>
</dbReference>
<feature type="region of interest" description="Disordered" evidence="1">
    <location>
        <begin position="1"/>
        <end position="309"/>
    </location>
</feature>
<evidence type="ECO:0000256" key="1">
    <source>
        <dbReference type="SAM" id="MobiDB-lite"/>
    </source>
</evidence>
<proteinExistence type="predicted"/>
<feature type="compositionally biased region" description="Basic and acidic residues" evidence="1">
    <location>
        <begin position="129"/>
        <end position="160"/>
    </location>
</feature>
<evidence type="ECO:0000313" key="4">
    <source>
        <dbReference type="Proteomes" id="UP000243876"/>
    </source>
</evidence>
<reference evidence="4" key="1">
    <citation type="submission" date="2015-02" db="EMBL/GenBank/DDBJ databases">
        <authorList>
            <person name="Gon?alves P."/>
        </authorList>
    </citation>
    <scope>NUCLEOTIDE SEQUENCE [LARGE SCALE GENOMIC DNA]</scope>
</reference>
<feature type="domain" description="DUF3752" evidence="2">
    <location>
        <begin position="164"/>
        <end position="329"/>
    </location>
</feature>
<accession>A0A0D6ESK8</accession>
<dbReference type="OrthoDB" id="73491at2759"/>
<organism evidence="3 4">
    <name type="scientific">Sporidiobolus salmonicolor</name>
    <name type="common">Yeast-like fungus</name>
    <name type="synonym">Sporobolomyces salmonicolor</name>
    <dbReference type="NCBI Taxonomy" id="5005"/>
    <lineage>
        <taxon>Eukaryota</taxon>
        <taxon>Fungi</taxon>
        <taxon>Dikarya</taxon>
        <taxon>Basidiomycota</taxon>
        <taxon>Pucciniomycotina</taxon>
        <taxon>Microbotryomycetes</taxon>
        <taxon>Sporidiobolales</taxon>
        <taxon>Sporidiobolaceae</taxon>
        <taxon>Sporobolomyces</taxon>
    </lineage>
</organism>
<feature type="compositionally biased region" description="Basic and acidic residues" evidence="1">
    <location>
        <begin position="258"/>
        <end position="276"/>
    </location>
</feature>
<protein>
    <submittedName>
        <fullName evidence="3">SPOSA6832_04658-mRNA-1:cds</fullName>
    </submittedName>
</protein>
<feature type="compositionally biased region" description="Basic and acidic residues" evidence="1">
    <location>
        <begin position="210"/>
        <end position="230"/>
    </location>
</feature>
<dbReference type="AlphaFoldDB" id="A0A0D6ESK8"/>
<dbReference type="PANTHER" id="PTHR46370">
    <property type="entry name" value="GPALPP MOTIFS-CONTAINING PROTEIN 1"/>
    <property type="match status" value="1"/>
</dbReference>
<feature type="compositionally biased region" description="Pro residues" evidence="1">
    <location>
        <begin position="33"/>
        <end position="42"/>
    </location>
</feature>
<dbReference type="PANTHER" id="PTHR46370:SF1">
    <property type="entry name" value="GPALPP MOTIFS-CONTAINING PROTEIN 1"/>
    <property type="match status" value="1"/>
</dbReference>
<dbReference type="InterPro" id="IPR022226">
    <property type="entry name" value="DUF3752"/>
</dbReference>
<dbReference type="Pfam" id="PF12572">
    <property type="entry name" value="DUF3752"/>
    <property type="match status" value="1"/>
</dbReference>
<feature type="compositionally biased region" description="Basic and acidic residues" evidence="1">
    <location>
        <begin position="296"/>
        <end position="309"/>
    </location>
</feature>
<dbReference type="Proteomes" id="UP000243876">
    <property type="component" value="Unassembled WGS sequence"/>
</dbReference>